<organism evidence="1">
    <name type="scientific">marine sediment metagenome</name>
    <dbReference type="NCBI Taxonomy" id="412755"/>
    <lineage>
        <taxon>unclassified sequences</taxon>
        <taxon>metagenomes</taxon>
        <taxon>ecological metagenomes</taxon>
    </lineage>
</organism>
<protein>
    <submittedName>
        <fullName evidence="1">Uncharacterized protein</fullName>
    </submittedName>
</protein>
<dbReference type="InterPro" id="IPR022385">
    <property type="entry name" value="Rhs_assc_core"/>
</dbReference>
<gene>
    <name evidence="1" type="ORF">LCGC14_2053790</name>
</gene>
<dbReference type="AlphaFoldDB" id="A0A0F9EN72"/>
<dbReference type="PANTHER" id="PTHR32305">
    <property type="match status" value="1"/>
</dbReference>
<name>A0A0F9EN72_9ZZZZ</name>
<feature type="non-terminal residue" evidence="1">
    <location>
        <position position="1"/>
    </location>
</feature>
<dbReference type="Gene3D" id="2.180.10.10">
    <property type="entry name" value="RHS repeat-associated core"/>
    <property type="match status" value="1"/>
</dbReference>
<dbReference type="EMBL" id="LAZR01024320">
    <property type="protein sequence ID" value="KKL75548.1"/>
    <property type="molecule type" value="Genomic_DNA"/>
</dbReference>
<dbReference type="InterPro" id="IPR050708">
    <property type="entry name" value="T6SS_VgrG/RHS"/>
</dbReference>
<comment type="caution">
    <text evidence="1">The sequence shown here is derived from an EMBL/GenBank/DDBJ whole genome shotgun (WGS) entry which is preliminary data.</text>
</comment>
<feature type="non-terminal residue" evidence="1">
    <location>
        <position position="707"/>
    </location>
</feature>
<sequence length="707" mass="79211">SDKSKDRVTKFVYHNVTNLMVEQVALDPNGDGVTTDQQGTRYVYAIELNDKSYSPVRNGARLRAVIYPDSSDNTGDVDTGGGSGTDHVKLAYYTDGTLYTRKDQRTVEHTYEHDNFRRLLRDKVTTVPDDDHFDPSILRIDRQYNDQGQLTDVLSYSDTAGTGTVNHIERSYTGWGGVEKSWQEHDGEAVTSGQNESAKVYYNYTATMSGNEALYIRLSYLDFPSSNLHAHYNYDGSGLYSRVASISALSGGGVSNYAAYKYLGIGTIVEVAQGGASLAWGLDLTYGASPGYAGFDRFGRVVDQKWQDATPTVQDRYRYGYDAASNRTWRENEPADDRDEYYTYDGLHRLTDTAVGTLTVSHPNYTAIDTATDVRQVSWGLDQLGNWTDYRLDADADGNYSDTGTAEVDQDRAHNAVNEIYHATPGSAITELANQPAWVDPTHDLAGNMIGGPKPSTGTETDGEETRLFFVYDGWNRLTKVYKDADADGNFEPGDPGAAADDQIVQYQYDGLNRRVAKLVVTGYAGNNLADEWKRTDYYYDTNWRVVEERYDAEVDNTTDVATAVEFQYIWGLRYIDGPVARLRDTGGDGIMDQIMFYCNDANMNVTAMVNSSREVVERYAYDAYGKVTVLNGENDNDGAVDDYSADADNISDWDNEILFAGYRCDPETGLYHVRMRPYHPTLGRWNVRDHWGQYVDGMSLYEYVRS</sequence>
<evidence type="ECO:0000313" key="1">
    <source>
        <dbReference type="EMBL" id="KKL75548.1"/>
    </source>
</evidence>
<proteinExistence type="predicted"/>
<dbReference type="PANTHER" id="PTHR32305:SF15">
    <property type="entry name" value="PROTEIN RHSA-RELATED"/>
    <property type="match status" value="1"/>
</dbReference>
<accession>A0A0F9EN72</accession>
<reference evidence="1" key="1">
    <citation type="journal article" date="2015" name="Nature">
        <title>Complex archaea that bridge the gap between prokaryotes and eukaryotes.</title>
        <authorList>
            <person name="Spang A."/>
            <person name="Saw J.H."/>
            <person name="Jorgensen S.L."/>
            <person name="Zaremba-Niedzwiedzka K."/>
            <person name="Martijn J."/>
            <person name="Lind A.E."/>
            <person name="van Eijk R."/>
            <person name="Schleper C."/>
            <person name="Guy L."/>
            <person name="Ettema T.J."/>
        </authorList>
    </citation>
    <scope>NUCLEOTIDE SEQUENCE</scope>
</reference>
<dbReference type="NCBIfam" id="TIGR03696">
    <property type="entry name" value="Rhs_assc_core"/>
    <property type="match status" value="1"/>
</dbReference>